<gene>
    <name evidence="2" type="ORF">HKI87_12g70770</name>
</gene>
<dbReference type="EMBL" id="CP151512">
    <property type="protein sequence ID" value="WZN65518.1"/>
    <property type="molecule type" value="Genomic_DNA"/>
</dbReference>
<dbReference type="Gene3D" id="1.10.246.220">
    <property type="match status" value="1"/>
</dbReference>
<accession>A0AAX4PHW8</accession>
<feature type="region of interest" description="Disordered" evidence="1">
    <location>
        <begin position="1"/>
        <end position="35"/>
    </location>
</feature>
<protein>
    <recommendedName>
        <fullName evidence="4">Myb-like domain-containing protein</fullName>
    </recommendedName>
</protein>
<evidence type="ECO:0000313" key="3">
    <source>
        <dbReference type="Proteomes" id="UP001472866"/>
    </source>
</evidence>
<evidence type="ECO:0008006" key="4">
    <source>
        <dbReference type="Google" id="ProtNLM"/>
    </source>
</evidence>
<dbReference type="AlphaFoldDB" id="A0AAX4PHW8"/>
<organism evidence="2 3">
    <name type="scientific">Chloropicon roscoffensis</name>
    <dbReference type="NCBI Taxonomy" id="1461544"/>
    <lineage>
        <taxon>Eukaryota</taxon>
        <taxon>Viridiplantae</taxon>
        <taxon>Chlorophyta</taxon>
        <taxon>Chloropicophyceae</taxon>
        <taxon>Chloropicales</taxon>
        <taxon>Chloropicaceae</taxon>
        <taxon>Chloropicon</taxon>
    </lineage>
</organism>
<proteinExistence type="predicted"/>
<keyword evidence="3" id="KW-1185">Reference proteome</keyword>
<feature type="compositionally biased region" description="Basic and acidic residues" evidence="1">
    <location>
        <begin position="8"/>
        <end position="24"/>
    </location>
</feature>
<evidence type="ECO:0000313" key="2">
    <source>
        <dbReference type="EMBL" id="WZN65518.1"/>
    </source>
</evidence>
<dbReference type="Proteomes" id="UP001472866">
    <property type="component" value="Chromosome 12"/>
</dbReference>
<name>A0AAX4PHW8_9CHLO</name>
<evidence type="ECO:0000256" key="1">
    <source>
        <dbReference type="SAM" id="MobiDB-lite"/>
    </source>
</evidence>
<reference evidence="2 3" key="1">
    <citation type="submission" date="2024-03" db="EMBL/GenBank/DDBJ databases">
        <title>Complete genome sequence of the green alga Chloropicon roscoffensis RCC1871.</title>
        <authorList>
            <person name="Lemieux C."/>
            <person name="Pombert J.-F."/>
            <person name="Otis C."/>
            <person name="Turmel M."/>
        </authorList>
    </citation>
    <scope>NUCLEOTIDE SEQUENCE [LARGE SCALE GENOMIC DNA]</scope>
    <source>
        <strain evidence="2 3">RCC1871</strain>
    </source>
</reference>
<sequence length="188" mass="21147">MGAQAIEVARKPVGEGGTEKRKAEVDDDDGAAVLPLPDHKKQRKEWAARLRQLLSPPGMRNEDGTIDQSFFKPKKVVIHVDRRWGDAEKEKLVEGIRSHGVGGWRTMKEKLLPKWDENTLRVKACRLIGCQNLKRYARWKPTKSEMEAEYARNMELGKRLGCWKAGMLVDNDNGDVAKALAEAEGAKS</sequence>